<gene>
    <name evidence="2" type="ORF">LIP_2332</name>
</gene>
<evidence type="ECO:0000313" key="3">
    <source>
        <dbReference type="Proteomes" id="UP000065807"/>
    </source>
</evidence>
<dbReference type="InterPro" id="IPR006059">
    <property type="entry name" value="SBP"/>
</dbReference>
<keyword evidence="3" id="KW-1185">Reference proteome</keyword>
<feature type="chain" id="PRO_5005487073" evidence="1">
    <location>
        <begin position="24"/>
        <end position="419"/>
    </location>
</feature>
<evidence type="ECO:0000256" key="1">
    <source>
        <dbReference type="SAM" id="SignalP"/>
    </source>
</evidence>
<keyword evidence="1" id="KW-0732">Signal</keyword>
<dbReference type="PANTHER" id="PTHR43649">
    <property type="entry name" value="ARABINOSE-BINDING PROTEIN-RELATED"/>
    <property type="match status" value="1"/>
</dbReference>
<dbReference type="RefSeq" id="WP_144440446.1">
    <property type="nucleotide sequence ID" value="NZ_AP014924.1"/>
</dbReference>
<evidence type="ECO:0000313" key="2">
    <source>
        <dbReference type="EMBL" id="BAS28173.1"/>
    </source>
</evidence>
<reference evidence="3" key="1">
    <citation type="submission" date="2015-07" db="EMBL/GenBank/DDBJ databases">
        <title>Complete genome sequence and phylogenetic analysis of Limnochorda pilosa.</title>
        <authorList>
            <person name="Watanabe M."/>
            <person name="Kojima H."/>
            <person name="Fukui M."/>
        </authorList>
    </citation>
    <scope>NUCLEOTIDE SEQUENCE [LARGE SCALE GENOMIC DNA]</scope>
    <source>
        <strain evidence="3">HC45</strain>
    </source>
</reference>
<dbReference type="Pfam" id="PF01547">
    <property type="entry name" value="SBP_bac_1"/>
    <property type="match status" value="1"/>
</dbReference>
<dbReference type="Gene3D" id="3.40.190.10">
    <property type="entry name" value="Periplasmic binding protein-like II"/>
    <property type="match status" value="2"/>
</dbReference>
<organism evidence="2 3">
    <name type="scientific">Limnochorda pilosa</name>
    <dbReference type="NCBI Taxonomy" id="1555112"/>
    <lineage>
        <taxon>Bacteria</taxon>
        <taxon>Bacillati</taxon>
        <taxon>Bacillota</taxon>
        <taxon>Limnochordia</taxon>
        <taxon>Limnochordales</taxon>
        <taxon>Limnochordaceae</taxon>
        <taxon>Limnochorda</taxon>
    </lineage>
</organism>
<accession>A0A0K2SM33</accession>
<feature type="signal peptide" evidence="1">
    <location>
        <begin position="1"/>
        <end position="23"/>
    </location>
</feature>
<dbReference type="Proteomes" id="UP000065807">
    <property type="component" value="Chromosome"/>
</dbReference>
<proteinExistence type="predicted"/>
<sequence length="419" mass="45929">MRRTWLALMVLVVAAFSASQALASDEFAGREITVLFMSSGTYDASARLAAADFERLTGAKVNVVDAPWTSLHEKMGIALATGSTDYDVVSVEGMWDGEMGPYFEPLNELIERDGFPYDDFIPTVAANAGQAADGTIFGIPHAADAVAIFYRTDLFEEKGIEPPTTYEEYAKIARTLDSSEQDGAVFAGVREQLLKYWISRYHALGGVMLSSDWEVQFDNAKGVEALEQLKELTAYAPQGILSYDNPDVAIAFVNGDAAMAETWPSLTLGMAGNPEQSAVVGKFAIAPVPGGSGEMSTWHLSIPKTSRNKDVAWAFIQFMTSTENQLRYQRELGVNPVRFSAWDVLVQEKPELAGIPAALDTAWAFPRIPQWPQMYEDAIVQLSRAMAGQVSSETAVHNIATSWTNLIKQLKPEFPWRGD</sequence>
<dbReference type="PANTHER" id="PTHR43649:SF12">
    <property type="entry name" value="DIACETYLCHITOBIOSE BINDING PROTEIN DASA"/>
    <property type="match status" value="1"/>
</dbReference>
<dbReference type="STRING" id="1555112.LIP_2332"/>
<dbReference type="OrthoDB" id="383712at2"/>
<reference evidence="3" key="2">
    <citation type="journal article" date="2016" name="Int. J. Syst. Evol. Microbiol.">
        <title>Complete genome sequence and cell structure of Limnochorda pilosa, a Gram-negative spore-former within the phylum Firmicutes.</title>
        <authorList>
            <person name="Watanabe M."/>
            <person name="Kojima H."/>
            <person name="Fukui M."/>
        </authorList>
    </citation>
    <scope>NUCLEOTIDE SEQUENCE [LARGE SCALE GENOMIC DNA]</scope>
    <source>
        <strain evidence="3">HC45</strain>
    </source>
</reference>
<protein>
    <submittedName>
        <fullName evidence="2">ABC transporter substrate-binding protein</fullName>
    </submittedName>
</protein>
<dbReference type="KEGG" id="lpil:LIP_2332"/>
<dbReference type="EMBL" id="AP014924">
    <property type="protein sequence ID" value="BAS28173.1"/>
    <property type="molecule type" value="Genomic_DNA"/>
</dbReference>
<dbReference type="AlphaFoldDB" id="A0A0K2SM33"/>
<dbReference type="SUPFAM" id="SSF53850">
    <property type="entry name" value="Periplasmic binding protein-like II"/>
    <property type="match status" value="1"/>
</dbReference>
<name>A0A0K2SM33_LIMPI</name>
<dbReference type="InterPro" id="IPR050490">
    <property type="entry name" value="Bact_solute-bd_prot1"/>
</dbReference>